<comment type="caution">
    <text evidence="8">The sequence shown here is derived from an EMBL/GenBank/DDBJ whole genome shotgun (WGS) entry which is preliminary data.</text>
</comment>
<evidence type="ECO:0000313" key="8">
    <source>
        <dbReference type="EMBL" id="MFB9098644.1"/>
    </source>
</evidence>
<dbReference type="PANTHER" id="PTHR30026">
    <property type="entry name" value="OUTER MEMBRANE PROTEIN TOLC"/>
    <property type="match status" value="1"/>
</dbReference>
<name>A0ABV5GTE3_9FLAO</name>
<evidence type="ECO:0000256" key="2">
    <source>
        <dbReference type="ARBA" id="ARBA00007613"/>
    </source>
</evidence>
<gene>
    <name evidence="8" type="ORF">ACFFVF_19230</name>
</gene>
<evidence type="ECO:0000256" key="6">
    <source>
        <dbReference type="ARBA" id="ARBA00023136"/>
    </source>
</evidence>
<organism evidence="8 9">
    <name type="scientific">Flavobacterium jumunjinense</name>
    <dbReference type="NCBI Taxonomy" id="998845"/>
    <lineage>
        <taxon>Bacteria</taxon>
        <taxon>Pseudomonadati</taxon>
        <taxon>Bacteroidota</taxon>
        <taxon>Flavobacteriia</taxon>
        <taxon>Flavobacteriales</taxon>
        <taxon>Flavobacteriaceae</taxon>
        <taxon>Flavobacterium</taxon>
    </lineage>
</organism>
<dbReference type="RefSeq" id="WP_236458683.1">
    <property type="nucleotide sequence ID" value="NZ_CBCSGE010000001.1"/>
</dbReference>
<dbReference type="Proteomes" id="UP001589607">
    <property type="component" value="Unassembled WGS sequence"/>
</dbReference>
<dbReference type="Gene3D" id="1.20.1600.10">
    <property type="entry name" value="Outer membrane efflux proteins (OEP)"/>
    <property type="match status" value="1"/>
</dbReference>
<dbReference type="SUPFAM" id="SSF56954">
    <property type="entry name" value="Outer membrane efflux proteins (OEP)"/>
    <property type="match status" value="1"/>
</dbReference>
<comment type="similarity">
    <text evidence="2">Belongs to the outer membrane factor (OMF) (TC 1.B.17) family.</text>
</comment>
<keyword evidence="5" id="KW-0812">Transmembrane</keyword>
<sequence length="528" mass="60542">MVSLQTSINQTIKIKIKRNNRNDTQGFYAFLIPAVHSIFPSLKSLERMSFPSGLVLFPYHFSKQDTKMKLKLIAFFIVIGGFLNAQEKNLKEFTLEEYLGYVKKYHPLVKQADLKISEAQAKLMKARGAFDPKIEANYVEKEYGDKNYYSIFNGSFKIPTWYGIEIKAAFDNNEGIYLNPENTVPNSGLTSLGITVPIGQGLWINERMADLRKAKSYQKLNEAERNLQVTSIIYDAVVSYINWKRNYDEVQLYADYLKNAKVRYNGILKLIEQGDKAGIDSTEAGITVKTRRLNLENSQLKLTKAKLELSNYIWTENSIPLELDDSLFPDLTIKQTILETLNLTEFNEITLDNHPKINALQSKIDILNIDRKLNANSLLPKLNLSYNYLSEPSAIDNYRFEDYKVGLNFSFPLFLRKERANLKLAKLKVQDTELSLAFEKENLANKIDAQKQEINSYKKQRLINTELVDSYSQMLTAEERLFTMGESSLFLINSRENKLVSAQLSNILLENTLLNATIALFKTIGKPE</sequence>
<proteinExistence type="inferred from homology"/>
<evidence type="ECO:0000256" key="1">
    <source>
        <dbReference type="ARBA" id="ARBA00004442"/>
    </source>
</evidence>
<comment type="subcellular location">
    <subcellularLocation>
        <location evidence="1">Cell outer membrane</location>
    </subcellularLocation>
</comment>
<dbReference type="InterPro" id="IPR051906">
    <property type="entry name" value="TolC-like"/>
</dbReference>
<keyword evidence="4" id="KW-1134">Transmembrane beta strand</keyword>
<protein>
    <submittedName>
        <fullName evidence="8">TolC family protein</fullName>
    </submittedName>
</protein>
<keyword evidence="9" id="KW-1185">Reference proteome</keyword>
<dbReference type="InterPro" id="IPR003423">
    <property type="entry name" value="OMP_efflux"/>
</dbReference>
<keyword evidence="6" id="KW-0472">Membrane</keyword>
<keyword evidence="7" id="KW-0998">Cell outer membrane</keyword>
<dbReference type="EMBL" id="JBHMEY010000094">
    <property type="protein sequence ID" value="MFB9098644.1"/>
    <property type="molecule type" value="Genomic_DNA"/>
</dbReference>
<keyword evidence="3" id="KW-0813">Transport</keyword>
<accession>A0ABV5GTE3</accession>
<dbReference type="PANTHER" id="PTHR30026:SF20">
    <property type="entry name" value="OUTER MEMBRANE PROTEIN TOLC"/>
    <property type="match status" value="1"/>
</dbReference>
<evidence type="ECO:0000256" key="3">
    <source>
        <dbReference type="ARBA" id="ARBA00022448"/>
    </source>
</evidence>
<evidence type="ECO:0000256" key="4">
    <source>
        <dbReference type="ARBA" id="ARBA00022452"/>
    </source>
</evidence>
<dbReference type="Pfam" id="PF02321">
    <property type="entry name" value="OEP"/>
    <property type="match status" value="1"/>
</dbReference>
<reference evidence="8 9" key="1">
    <citation type="submission" date="2024-09" db="EMBL/GenBank/DDBJ databases">
        <authorList>
            <person name="Sun Q."/>
            <person name="Mori K."/>
        </authorList>
    </citation>
    <scope>NUCLEOTIDE SEQUENCE [LARGE SCALE GENOMIC DNA]</scope>
    <source>
        <strain evidence="8 9">CECT 7955</strain>
    </source>
</reference>
<evidence type="ECO:0000256" key="5">
    <source>
        <dbReference type="ARBA" id="ARBA00022692"/>
    </source>
</evidence>
<evidence type="ECO:0000313" key="9">
    <source>
        <dbReference type="Proteomes" id="UP001589607"/>
    </source>
</evidence>
<evidence type="ECO:0000256" key="7">
    <source>
        <dbReference type="ARBA" id="ARBA00023237"/>
    </source>
</evidence>